<sequence length="177" mass="20375">MFLNNKTLNGYHDEIFVDSIGPIKSRLRKLLFIALLRAPLRTLALYKALTHSSADLANPDLSAIHSPQMKNHFWKAGKCCPEITLSPNRWDGEHYFHAPLPTLGEMGNGDGVPEIKILDNNFCGMRKDDSRKEEGIREFFVFRFYSIRSKRVTSNFVDDNTFLCFYNAYKRRPSKVA</sequence>
<accession>A0AAV4RXD8</accession>
<comment type="caution">
    <text evidence="1">The sequence shown here is derived from an EMBL/GenBank/DDBJ whole genome shotgun (WGS) entry which is preliminary data.</text>
</comment>
<dbReference type="EMBL" id="BPLR01008416">
    <property type="protein sequence ID" value="GIY24498.1"/>
    <property type="molecule type" value="Genomic_DNA"/>
</dbReference>
<proteinExistence type="predicted"/>
<keyword evidence="2" id="KW-1185">Reference proteome</keyword>
<protein>
    <submittedName>
        <fullName evidence="1">Uncharacterized protein</fullName>
    </submittedName>
</protein>
<gene>
    <name evidence="1" type="ORF">CEXT_384711</name>
</gene>
<dbReference type="Proteomes" id="UP001054945">
    <property type="component" value="Unassembled WGS sequence"/>
</dbReference>
<evidence type="ECO:0000313" key="2">
    <source>
        <dbReference type="Proteomes" id="UP001054945"/>
    </source>
</evidence>
<dbReference type="AlphaFoldDB" id="A0AAV4RXD8"/>
<evidence type="ECO:0000313" key="1">
    <source>
        <dbReference type="EMBL" id="GIY24498.1"/>
    </source>
</evidence>
<organism evidence="1 2">
    <name type="scientific">Caerostris extrusa</name>
    <name type="common">Bark spider</name>
    <name type="synonym">Caerostris bankana</name>
    <dbReference type="NCBI Taxonomy" id="172846"/>
    <lineage>
        <taxon>Eukaryota</taxon>
        <taxon>Metazoa</taxon>
        <taxon>Ecdysozoa</taxon>
        <taxon>Arthropoda</taxon>
        <taxon>Chelicerata</taxon>
        <taxon>Arachnida</taxon>
        <taxon>Araneae</taxon>
        <taxon>Araneomorphae</taxon>
        <taxon>Entelegynae</taxon>
        <taxon>Araneoidea</taxon>
        <taxon>Araneidae</taxon>
        <taxon>Caerostris</taxon>
    </lineage>
</organism>
<name>A0AAV4RXD8_CAEEX</name>
<reference evidence="1 2" key="1">
    <citation type="submission" date="2021-06" db="EMBL/GenBank/DDBJ databases">
        <title>Caerostris extrusa draft genome.</title>
        <authorList>
            <person name="Kono N."/>
            <person name="Arakawa K."/>
        </authorList>
    </citation>
    <scope>NUCLEOTIDE SEQUENCE [LARGE SCALE GENOMIC DNA]</scope>
</reference>